<dbReference type="InterPro" id="IPR015915">
    <property type="entry name" value="Kelch-typ_b-propeller"/>
</dbReference>
<sequence>MHASHAILFTSLLSLLATLAVTQSNGAFCNRLYHSSIVVNDKLYVDGGELRTVTNGNVSISIPTTIDTIDLSKSFSNADTSIWEQILKNGTTFASSAPTLNDGSMFSDNISLYLFGGAISVAPGAPGIPPPNAIYQYNVGKRQWTQMNPGGDPIQRVLIGMSAQSSTTSVGYYLGGAITPLSNPSFYAETNSTPYMIEGLVTFNEGSATFMNSSTSQMNRDGTIAEGYLTLIESLGSQGVLVTFGGFTDIAGAPSGLEDSDLSDPSFQWPLANVSIYDIGNGTWFQQVATGDVPPWRYMGCSVLVSAPDQSSHSIYVFGGWGNSFGGSDGNVYVLSIPSFQWIRVNEDSNRRSRHSCNLLGNHTMLVTGGIQPIGEQVLPSDGTGCDTSPMFAQGLGIFSLNHHTWATSYDPSEGAAPYEVHPSISNVIGGNENGNAAIQTPVGGFSQLALETLLGAHQSPVGAVGNIPNITSTSSAGTKRLTGGVIAGIVVAAITGLAIIPTLLLVLLRRRYLRLNPARPGISKPVLHERKASEVDSLPWPSEMIDDRFALHELWSPMDKPLPPGPFDEKIVSLHEMEGEDLGIHLAERDLERERAEVDKKARIVANRYVRCVE</sequence>
<dbReference type="PANTHER" id="PTHR46093">
    <property type="entry name" value="ACYL-COA-BINDING DOMAIN-CONTAINING PROTEIN 5"/>
    <property type="match status" value="1"/>
</dbReference>
<feature type="transmembrane region" description="Helical" evidence="3">
    <location>
        <begin position="486"/>
        <end position="509"/>
    </location>
</feature>
<comment type="caution">
    <text evidence="5">The sequence shown here is derived from an EMBL/GenBank/DDBJ whole genome shotgun (WGS) entry which is preliminary data.</text>
</comment>
<keyword evidence="3" id="KW-0812">Transmembrane</keyword>
<proteinExistence type="predicted"/>
<keyword evidence="3" id="KW-0472">Membrane</keyword>
<accession>A0A8H6CCQ7</accession>
<keyword evidence="2" id="KW-0677">Repeat</keyword>
<reference evidence="5 6" key="1">
    <citation type="journal article" date="2020" name="Genomics">
        <title>Complete, high-quality genomes from long-read metagenomic sequencing of two wolf lichen thalli reveals enigmatic genome architecture.</title>
        <authorList>
            <person name="McKenzie S.K."/>
            <person name="Walston R.F."/>
            <person name="Allen J.L."/>
        </authorList>
    </citation>
    <scope>NUCLEOTIDE SEQUENCE [LARGE SCALE GENOMIC DNA]</scope>
    <source>
        <strain evidence="5">WasteWater1</strain>
    </source>
</reference>
<feature type="signal peptide" evidence="4">
    <location>
        <begin position="1"/>
        <end position="22"/>
    </location>
</feature>
<keyword evidence="6" id="KW-1185">Reference proteome</keyword>
<evidence type="ECO:0000256" key="3">
    <source>
        <dbReference type="SAM" id="Phobius"/>
    </source>
</evidence>
<dbReference type="GeneID" id="59331053"/>
<dbReference type="EMBL" id="JACCJB010000015">
    <property type="protein sequence ID" value="KAF6220960.1"/>
    <property type="molecule type" value="Genomic_DNA"/>
</dbReference>
<keyword evidence="1" id="KW-0880">Kelch repeat</keyword>
<dbReference type="SUPFAM" id="SSF117281">
    <property type="entry name" value="Kelch motif"/>
    <property type="match status" value="1"/>
</dbReference>
<evidence type="ECO:0000256" key="1">
    <source>
        <dbReference type="ARBA" id="ARBA00022441"/>
    </source>
</evidence>
<dbReference type="AlphaFoldDB" id="A0A8H6CCQ7"/>
<dbReference type="RefSeq" id="XP_037150395.1">
    <property type="nucleotide sequence ID" value="XM_037293566.1"/>
</dbReference>
<gene>
    <name evidence="5" type="ORF">HO133_002641</name>
</gene>
<protein>
    <submittedName>
        <fullName evidence="5">Uncharacterized protein</fullName>
    </submittedName>
</protein>
<keyword evidence="4" id="KW-0732">Signal</keyword>
<keyword evidence="3" id="KW-1133">Transmembrane helix</keyword>
<name>A0A8H6CCQ7_9LECA</name>
<organism evidence="5 6">
    <name type="scientific">Letharia lupina</name>
    <dbReference type="NCBI Taxonomy" id="560253"/>
    <lineage>
        <taxon>Eukaryota</taxon>
        <taxon>Fungi</taxon>
        <taxon>Dikarya</taxon>
        <taxon>Ascomycota</taxon>
        <taxon>Pezizomycotina</taxon>
        <taxon>Lecanoromycetes</taxon>
        <taxon>OSLEUM clade</taxon>
        <taxon>Lecanoromycetidae</taxon>
        <taxon>Lecanorales</taxon>
        <taxon>Lecanorineae</taxon>
        <taxon>Parmeliaceae</taxon>
        <taxon>Letharia</taxon>
    </lineage>
</organism>
<dbReference type="Gene3D" id="2.120.10.80">
    <property type="entry name" value="Kelch-type beta propeller"/>
    <property type="match status" value="2"/>
</dbReference>
<dbReference type="InterPro" id="IPR011043">
    <property type="entry name" value="Gal_Oxase/kelch_b-propeller"/>
</dbReference>
<dbReference type="PANTHER" id="PTHR46093:SF18">
    <property type="entry name" value="FIBRONECTIN TYPE-III DOMAIN-CONTAINING PROTEIN"/>
    <property type="match status" value="1"/>
</dbReference>
<evidence type="ECO:0000256" key="2">
    <source>
        <dbReference type="ARBA" id="ARBA00022737"/>
    </source>
</evidence>
<feature type="chain" id="PRO_5034212054" evidence="4">
    <location>
        <begin position="23"/>
        <end position="615"/>
    </location>
</feature>
<dbReference type="SUPFAM" id="SSF50965">
    <property type="entry name" value="Galactose oxidase, central domain"/>
    <property type="match status" value="1"/>
</dbReference>
<evidence type="ECO:0000313" key="6">
    <source>
        <dbReference type="Proteomes" id="UP000593566"/>
    </source>
</evidence>
<evidence type="ECO:0000313" key="5">
    <source>
        <dbReference type="EMBL" id="KAF6220960.1"/>
    </source>
</evidence>
<dbReference type="Proteomes" id="UP000593566">
    <property type="component" value="Unassembled WGS sequence"/>
</dbReference>
<evidence type="ECO:0000256" key="4">
    <source>
        <dbReference type="SAM" id="SignalP"/>
    </source>
</evidence>